<evidence type="ECO:0000313" key="4">
    <source>
        <dbReference type="Proteomes" id="UP000317716"/>
    </source>
</evidence>
<accession>A0A538S7Y9</accession>
<evidence type="ECO:0000313" key="3">
    <source>
        <dbReference type="EMBL" id="TMQ47446.1"/>
    </source>
</evidence>
<dbReference type="EMBL" id="VBOS01000530">
    <property type="protein sequence ID" value="TMQ47446.1"/>
    <property type="molecule type" value="Genomic_DNA"/>
</dbReference>
<dbReference type="Pfam" id="PF25455">
    <property type="entry name" value="Beta-barrel_CAF17_C"/>
    <property type="match status" value="1"/>
</dbReference>
<dbReference type="AlphaFoldDB" id="A0A538S7Y9"/>
<dbReference type="Proteomes" id="UP000317716">
    <property type="component" value="Unassembled WGS sequence"/>
</dbReference>
<dbReference type="PANTHER" id="PTHR22602">
    <property type="entry name" value="TRANSFERASE CAF17, MITOCHONDRIAL-RELATED"/>
    <property type="match status" value="1"/>
</dbReference>
<evidence type="ECO:0000259" key="2">
    <source>
        <dbReference type="Pfam" id="PF25455"/>
    </source>
</evidence>
<comment type="caution">
    <text evidence="3">The sequence shown here is derived from an EMBL/GenBank/DDBJ whole genome shotgun (WGS) entry which is preliminary data.</text>
</comment>
<dbReference type="InterPro" id="IPR045179">
    <property type="entry name" value="YgfZ/GcvT"/>
</dbReference>
<feature type="non-terminal residue" evidence="3">
    <location>
        <position position="1"/>
    </location>
</feature>
<reference evidence="3 4" key="1">
    <citation type="journal article" date="2019" name="Nat. Microbiol.">
        <title>Mediterranean grassland soil C-N compound turnover is dependent on rainfall and depth, and is mediated by genomically divergent microorganisms.</title>
        <authorList>
            <person name="Diamond S."/>
            <person name="Andeer P.F."/>
            <person name="Li Z."/>
            <person name="Crits-Christoph A."/>
            <person name="Burstein D."/>
            <person name="Anantharaman K."/>
            <person name="Lane K.R."/>
            <person name="Thomas B.C."/>
            <person name="Pan C."/>
            <person name="Northen T.R."/>
            <person name="Banfield J.F."/>
        </authorList>
    </citation>
    <scope>NUCLEOTIDE SEQUENCE [LARGE SCALE GENOMIC DNA]</scope>
    <source>
        <strain evidence="3">WS_2</strain>
    </source>
</reference>
<protein>
    <recommendedName>
        <fullName evidence="2">CAF17 C-terminal domain-containing protein</fullName>
    </recommendedName>
</protein>
<sequence>GECRAAPFCDFRGRLHHRAVVAATRDGALWLLRDDAPGDELAAFVSRSVFREDLRIADLGASWCAHSAAEGAPPAVGAVEERDGVPLRARIAKGRVIALAGAGASLPPDDEAERIRAGRPRHGHEIHPDFTPFEVGLAHEVHLAKGCYPGQEALMRLVTYRSVRRRLVRIGGEGAAPASASDVRADGTVAGRLTSVAEDAAGGWMGLAVLRQDATSQGVRLEIEGAGDVREPETFDLTLPLGLG</sequence>
<evidence type="ECO:0000256" key="1">
    <source>
        <dbReference type="ARBA" id="ARBA00022946"/>
    </source>
</evidence>
<dbReference type="SUPFAM" id="SSF103025">
    <property type="entry name" value="Folate-binding domain"/>
    <property type="match status" value="1"/>
</dbReference>
<gene>
    <name evidence="3" type="ORF">E6K72_14030</name>
</gene>
<dbReference type="PANTHER" id="PTHR22602:SF0">
    <property type="entry name" value="TRANSFERASE CAF17, MITOCHONDRIAL-RELATED"/>
    <property type="match status" value="1"/>
</dbReference>
<name>A0A538S7Y9_UNCEI</name>
<keyword evidence="1" id="KW-0809">Transit peptide</keyword>
<feature type="domain" description="CAF17 C-terminal" evidence="2">
    <location>
        <begin position="164"/>
        <end position="225"/>
    </location>
</feature>
<dbReference type="InterPro" id="IPR027266">
    <property type="entry name" value="TrmE/GcvT-like"/>
</dbReference>
<dbReference type="Gene3D" id="3.30.1360.120">
    <property type="entry name" value="Probable tRNA modification gtpase trme, domain 1"/>
    <property type="match status" value="1"/>
</dbReference>
<dbReference type="GO" id="GO:0016226">
    <property type="term" value="P:iron-sulfur cluster assembly"/>
    <property type="evidence" value="ECO:0007669"/>
    <property type="project" value="TreeGrafter"/>
</dbReference>
<proteinExistence type="predicted"/>
<organism evidence="3 4">
    <name type="scientific">Eiseniibacteriota bacterium</name>
    <dbReference type="NCBI Taxonomy" id="2212470"/>
    <lineage>
        <taxon>Bacteria</taxon>
        <taxon>Candidatus Eiseniibacteriota</taxon>
    </lineage>
</organism>
<dbReference type="NCBIfam" id="TIGR03317">
    <property type="entry name" value="ygfZ_signature"/>
    <property type="match status" value="1"/>
</dbReference>
<dbReference type="InterPro" id="IPR057460">
    <property type="entry name" value="CAF17_C"/>
</dbReference>
<dbReference type="InterPro" id="IPR017703">
    <property type="entry name" value="YgfZ/GCV_T_CS"/>
</dbReference>